<evidence type="ECO:0000256" key="6">
    <source>
        <dbReference type="ARBA" id="ARBA00023136"/>
    </source>
</evidence>
<feature type="transmembrane region" description="Helical" evidence="10">
    <location>
        <begin position="333"/>
        <end position="354"/>
    </location>
</feature>
<dbReference type="AlphaFoldDB" id="V2XNJ6"/>
<keyword evidence="5 10" id="KW-1133">Transmembrane helix</keyword>
<feature type="transmembrane region" description="Helical" evidence="10">
    <location>
        <begin position="203"/>
        <end position="226"/>
    </location>
</feature>
<dbReference type="InterPro" id="IPR020846">
    <property type="entry name" value="MFS_dom"/>
</dbReference>
<gene>
    <name evidence="12" type="ORF">Moror_12825</name>
</gene>
<comment type="catalytic activity">
    <reaction evidence="7">
        <text>myo-inositol(out) + H(+)(out) = myo-inositol(in) + H(+)(in)</text>
        <dbReference type="Rhea" id="RHEA:60364"/>
        <dbReference type="ChEBI" id="CHEBI:15378"/>
        <dbReference type="ChEBI" id="CHEBI:17268"/>
    </reaction>
</comment>
<dbReference type="InterPro" id="IPR003663">
    <property type="entry name" value="Sugar/inositol_transpt"/>
</dbReference>
<dbReference type="EMBL" id="AWSO01000155">
    <property type="protein sequence ID" value="ESK94080.1"/>
    <property type="molecule type" value="Genomic_DNA"/>
</dbReference>
<feature type="transmembrane region" description="Helical" evidence="10">
    <location>
        <begin position="115"/>
        <end position="133"/>
    </location>
</feature>
<dbReference type="Proteomes" id="UP000017559">
    <property type="component" value="Unassembled WGS sequence"/>
</dbReference>
<dbReference type="InterPro" id="IPR036259">
    <property type="entry name" value="MFS_trans_sf"/>
</dbReference>
<dbReference type="NCBIfam" id="TIGR00879">
    <property type="entry name" value="SP"/>
    <property type="match status" value="1"/>
</dbReference>
<dbReference type="PANTHER" id="PTHR48022:SF29">
    <property type="entry name" value="SUGAR TRANSPORTER, PUTATIVE (AFU_ORTHOLOGUE AFUA_6G14500)-RELATED"/>
    <property type="match status" value="1"/>
</dbReference>
<evidence type="ECO:0000256" key="3">
    <source>
        <dbReference type="ARBA" id="ARBA00022448"/>
    </source>
</evidence>
<evidence type="ECO:0000256" key="4">
    <source>
        <dbReference type="ARBA" id="ARBA00022692"/>
    </source>
</evidence>
<evidence type="ECO:0000256" key="10">
    <source>
        <dbReference type="SAM" id="Phobius"/>
    </source>
</evidence>
<dbReference type="STRING" id="1381753.V2XNJ6"/>
<protein>
    <submittedName>
        <fullName evidence="12">Hexose transporter</fullName>
    </submittedName>
</protein>
<dbReference type="FunFam" id="1.20.1250.20:FF:000117">
    <property type="entry name" value="MFS hexose transporter"/>
    <property type="match status" value="1"/>
</dbReference>
<proteinExistence type="inferred from homology"/>
<feature type="transmembrane region" description="Helical" evidence="10">
    <location>
        <begin position="461"/>
        <end position="480"/>
    </location>
</feature>
<dbReference type="HOGENOM" id="CLU_001265_30_13_1"/>
<keyword evidence="3 8" id="KW-0813">Transport</keyword>
<dbReference type="SUPFAM" id="SSF103473">
    <property type="entry name" value="MFS general substrate transporter"/>
    <property type="match status" value="1"/>
</dbReference>
<evidence type="ECO:0000256" key="9">
    <source>
        <dbReference type="SAM" id="MobiDB-lite"/>
    </source>
</evidence>
<dbReference type="PANTHER" id="PTHR48022">
    <property type="entry name" value="PLASTIDIC GLUCOSE TRANSPORTER 4"/>
    <property type="match status" value="1"/>
</dbReference>
<evidence type="ECO:0000256" key="8">
    <source>
        <dbReference type="RuleBase" id="RU003346"/>
    </source>
</evidence>
<dbReference type="GO" id="GO:0005351">
    <property type="term" value="F:carbohydrate:proton symporter activity"/>
    <property type="evidence" value="ECO:0007669"/>
    <property type="project" value="TreeGrafter"/>
</dbReference>
<dbReference type="OrthoDB" id="6133115at2759"/>
<comment type="caution">
    <text evidence="12">The sequence shown here is derived from an EMBL/GenBank/DDBJ whole genome shotgun (WGS) entry which is preliminary data.</text>
</comment>
<evidence type="ECO:0000256" key="7">
    <source>
        <dbReference type="ARBA" id="ARBA00049119"/>
    </source>
</evidence>
<organism evidence="12 13">
    <name type="scientific">Moniliophthora roreri (strain MCA 2997)</name>
    <name type="common">Cocoa frosty pod rot fungus</name>
    <name type="synonym">Crinipellis roreri</name>
    <dbReference type="NCBI Taxonomy" id="1381753"/>
    <lineage>
        <taxon>Eukaryota</taxon>
        <taxon>Fungi</taxon>
        <taxon>Dikarya</taxon>
        <taxon>Basidiomycota</taxon>
        <taxon>Agaricomycotina</taxon>
        <taxon>Agaricomycetes</taxon>
        <taxon>Agaricomycetidae</taxon>
        <taxon>Agaricales</taxon>
        <taxon>Marasmiineae</taxon>
        <taxon>Marasmiaceae</taxon>
        <taxon>Moniliophthora</taxon>
    </lineage>
</organism>
<evidence type="ECO:0000256" key="5">
    <source>
        <dbReference type="ARBA" id="ARBA00022989"/>
    </source>
</evidence>
<dbReference type="Pfam" id="PF00083">
    <property type="entry name" value="Sugar_tr"/>
    <property type="match status" value="1"/>
</dbReference>
<feature type="transmembrane region" description="Helical" evidence="10">
    <location>
        <begin position="361"/>
        <end position="384"/>
    </location>
</feature>
<name>V2XNJ6_MONRO</name>
<feature type="transmembrane region" description="Helical" evidence="10">
    <location>
        <begin position="43"/>
        <end position="65"/>
    </location>
</feature>
<keyword evidence="4 10" id="KW-0812">Transmembrane</keyword>
<evidence type="ECO:0000256" key="2">
    <source>
        <dbReference type="ARBA" id="ARBA00010992"/>
    </source>
</evidence>
<dbReference type="InterPro" id="IPR005828">
    <property type="entry name" value="MFS_sugar_transport-like"/>
</dbReference>
<feature type="transmembrane region" description="Helical" evidence="10">
    <location>
        <begin position="396"/>
        <end position="419"/>
    </location>
</feature>
<evidence type="ECO:0000256" key="1">
    <source>
        <dbReference type="ARBA" id="ARBA00004141"/>
    </source>
</evidence>
<feature type="region of interest" description="Disordered" evidence="9">
    <location>
        <begin position="513"/>
        <end position="538"/>
    </location>
</feature>
<feature type="transmembrane region" description="Helical" evidence="10">
    <location>
        <begin position="300"/>
        <end position="321"/>
    </location>
</feature>
<feature type="transmembrane region" description="Helical" evidence="10">
    <location>
        <begin position="177"/>
        <end position="197"/>
    </location>
</feature>
<keyword evidence="6 10" id="KW-0472">Membrane</keyword>
<dbReference type="KEGG" id="mrr:Moror_12825"/>
<evidence type="ECO:0000259" key="11">
    <source>
        <dbReference type="PROSITE" id="PS50850"/>
    </source>
</evidence>
<dbReference type="Gene3D" id="1.20.1250.20">
    <property type="entry name" value="MFS general substrate transporter like domains"/>
    <property type="match status" value="1"/>
</dbReference>
<dbReference type="GO" id="GO:0016020">
    <property type="term" value="C:membrane"/>
    <property type="evidence" value="ECO:0007669"/>
    <property type="project" value="UniProtKB-SubCell"/>
</dbReference>
<reference evidence="12 13" key="1">
    <citation type="journal article" date="2014" name="BMC Genomics">
        <title>Genome and secretome analysis of the hemibiotrophic fungal pathogen, Moniliophthora roreri, which causes frosty pod rot disease of cacao: mechanisms of the biotrophic and necrotrophic phases.</title>
        <authorList>
            <person name="Meinhardt L.W."/>
            <person name="Costa G.G.L."/>
            <person name="Thomazella D.P.T."/>
            <person name="Teixeira P.J.P.L."/>
            <person name="Carazzolle M.F."/>
            <person name="Schuster S.C."/>
            <person name="Carlson J.E."/>
            <person name="Guiltinan M.J."/>
            <person name="Mieczkowski P."/>
            <person name="Farmer A."/>
            <person name="Ramaraj T."/>
            <person name="Crozier J."/>
            <person name="Davis R.E."/>
            <person name="Shao J."/>
            <person name="Melnick R.L."/>
            <person name="Pereira G.A.G."/>
            <person name="Bailey B.A."/>
        </authorList>
    </citation>
    <scope>NUCLEOTIDE SEQUENCE [LARGE SCALE GENOMIC DNA]</scope>
    <source>
        <strain evidence="12 13">MCA 2997</strain>
    </source>
</reference>
<feature type="transmembrane region" description="Helical" evidence="10">
    <location>
        <begin position="145"/>
        <end position="165"/>
    </location>
</feature>
<sequence length="538" mass="60347">MPLDSKDIKDEGADPSQDADVLVSQLAAQDETPWYKKRNLRTLYFILVPTCIGVEMTSGFDSSMMNGLQTVRSFDTFFHSPRSTLLGLMSAIYSLGAIIVLPVVPWVSDHLGRRWAIIVGSIIMMIGAAIQAAAQNFAMFVCGRLLLGCGIPFAIIAASSLIGELSHPKERAILGSLFNSCYFIGSIIAAGITLGTFSMPTNWGWRIPSLLQVLPSLMQITFIFLLPESPRFLISKGRGEEAFAILAKYHAEGDVNSEFVKAEYVQIEKTLQLEQETAHRNWKELLATSGMRKRMLVGSALGLFTQWSGNGLTSYFLARILDNVGITDKHTQSIVNLATTLWGFVNATFFALVSSRFPRRVMYLFCTISLLLVFTGWTIASARYNIANDQPSSKTVLAFIFIYSPCYNMAYNALTYTFLVELFPYHVRAKGIAVFQWFSRMAGFFNQFVNPIGIENAGWKYYISYVVFLLFEVVFVYFLFPETSNRTLEELAFLYEDDKREEQQRRVVDEIDHDVHGSGSISEKHGEAAHIDEVPRSA</sequence>
<keyword evidence="13" id="KW-1185">Reference proteome</keyword>
<feature type="domain" description="Major facilitator superfamily (MFS) profile" evidence="11">
    <location>
        <begin position="47"/>
        <end position="484"/>
    </location>
</feature>
<accession>V2XNJ6</accession>
<comment type="similarity">
    <text evidence="2 8">Belongs to the major facilitator superfamily. Sugar transporter (TC 2.A.1.1) family.</text>
</comment>
<dbReference type="InterPro" id="IPR050360">
    <property type="entry name" value="MFS_Sugar_Transporters"/>
</dbReference>
<feature type="transmembrane region" description="Helical" evidence="10">
    <location>
        <begin position="85"/>
        <end position="108"/>
    </location>
</feature>
<evidence type="ECO:0000313" key="13">
    <source>
        <dbReference type="Proteomes" id="UP000017559"/>
    </source>
</evidence>
<evidence type="ECO:0000313" key="12">
    <source>
        <dbReference type="EMBL" id="ESK94080.1"/>
    </source>
</evidence>
<dbReference type="PROSITE" id="PS50850">
    <property type="entry name" value="MFS"/>
    <property type="match status" value="1"/>
</dbReference>
<comment type="subcellular location">
    <subcellularLocation>
        <location evidence="1">Membrane</location>
        <topology evidence="1">Multi-pass membrane protein</topology>
    </subcellularLocation>
</comment>